<evidence type="ECO:0000259" key="2">
    <source>
        <dbReference type="Pfam" id="PF01636"/>
    </source>
</evidence>
<dbReference type="OrthoDB" id="144109at2"/>
<keyword evidence="3" id="KW-0808">Transferase</keyword>
<feature type="domain" description="Aminoglycoside phosphotransferase" evidence="2">
    <location>
        <begin position="52"/>
        <end position="279"/>
    </location>
</feature>
<dbReference type="InterPro" id="IPR011009">
    <property type="entry name" value="Kinase-like_dom_sf"/>
</dbReference>
<dbReference type="EMBL" id="CP019688">
    <property type="protein sequence ID" value="AQQ15353.1"/>
    <property type="molecule type" value="Genomic_DNA"/>
</dbReference>
<keyword evidence="4" id="KW-1185">Reference proteome</keyword>
<evidence type="ECO:0000313" key="4">
    <source>
        <dbReference type="Proteomes" id="UP000217209"/>
    </source>
</evidence>
<dbReference type="SUPFAM" id="SSF56112">
    <property type="entry name" value="Protein kinase-like (PK-like)"/>
    <property type="match status" value="1"/>
</dbReference>
<dbReference type="KEGG" id="cgv:CGLAU_06955"/>
<sequence length="411" mass="45125">MQQDSIIAAAEDILTRRYGGTQKLSEVTRLSGSGLAGVYRVKVATNPFLQHRSVVVKHAPETGYALDDAAFLREIVAYQFTTSLSSEIRPGPVLLAYDTDARMIILSDAGDGDTLAAMLERADEEQHVQILRNLGSALGRLHAGTADKEDSFNVLFNRMTRSRTGAEKIQQLRDRLLAHRIRLGLEMLVQAGIEVPNEVTVSAANLQSRLLRGGVRAFTPFDLSPDNVIYTAGGTQFLDYEWAGFRDASFDVAFVVAGFPLYLSPRPYNEEACHAFIDAWLHEVRGTWPLLNHEDTLQARITGAMIGWALSSVSVLNPVGVTDLVANDAELAEEFERAGIDPEGDVEDFDLDDGEDVLRPSESGPFDPSETLVRADLRETFLALASYAGTGRDTAYLVIADFANRVADRFQ</sequence>
<feature type="compositionally biased region" description="Acidic residues" evidence="1">
    <location>
        <begin position="342"/>
        <end position="355"/>
    </location>
</feature>
<evidence type="ECO:0000313" key="3">
    <source>
        <dbReference type="EMBL" id="AQQ15353.1"/>
    </source>
</evidence>
<reference evidence="3 4" key="1">
    <citation type="submission" date="2016-12" db="EMBL/GenBank/DDBJ databases">
        <authorList>
            <person name="Song W.-J."/>
            <person name="Kurnit D.M."/>
        </authorList>
    </citation>
    <scope>NUCLEOTIDE SEQUENCE [LARGE SCALE GENOMIC DNA]</scope>
    <source>
        <strain evidence="3 4">DSM 30827</strain>
    </source>
</reference>
<accession>A0A1Q2HWZ6</accession>
<dbReference type="Proteomes" id="UP000217209">
    <property type="component" value="Chromosome"/>
</dbReference>
<dbReference type="RefSeq" id="WP_095660055.1">
    <property type="nucleotide sequence ID" value="NZ_CP019688.1"/>
</dbReference>
<gene>
    <name evidence="3" type="ORF">CGLAU_06955</name>
</gene>
<dbReference type="InterPro" id="IPR002575">
    <property type="entry name" value="Aminoglycoside_PTrfase"/>
</dbReference>
<feature type="region of interest" description="Disordered" evidence="1">
    <location>
        <begin position="342"/>
        <end position="369"/>
    </location>
</feature>
<protein>
    <submittedName>
        <fullName evidence="3">Phosphotransferase enzyme family protein</fullName>
    </submittedName>
</protein>
<evidence type="ECO:0000256" key="1">
    <source>
        <dbReference type="SAM" id="MobiDB-lite"/>
    </source>
</evidence>
<dbReference type="GO" id="GO:0016740">
    <property type="term" value="F:transferase activity"/>
    <property type="evidence" value="ECO:0007669"/>
    <property type="project" value="UniProtKB-KW"/>
</dbReference>
<dbReference type="AlphaFoldDB" id="A0A1Q2HWZ6"/>
<dbReference type="Pfam" id="PF01636">
    <property type="entry name" value="APH"/>
    <property type="match status" value="1"/>
</dbReference>
<proteinExistence type="predicted"/>
<name>A0A1Q2HWZ6_9CORY</name>
<dbReference type="Gene3D" id="3.90.1200.10">
    <property type="match status" value="1"/>
</dbReference>
<organism evidence="3 4">
    <name type="scientific">Corynebacterium glaucum</name>
    <dbReference type="NCBI Taxonomy" id="187491"/>
    <lineage>
        <taxon>Bacteria</taxon>
        <taxon>Bacillati</taxon>
        <taxon>Actinomycetota</taxon>
        <taxon>Actinomycetes</taxon>
        <taxon>Mycobacteriales</taxon>
        <taxon>Corynebacteriaceae</taxon>
        <taxon>Corynebacterium</taxon>
    </lineage>
</organism>